<evidence type="ECO:0000313" key="3">
    <source>
        <dbReference type="EMBL" id="MBB5746919.1"/>
    </source>
</evidence>
<accession>A0A7W9CJQ2</accession>
<dbReference type="Gene3D" id="2.60.40.380">
    <property type="entry name" value="Purple acid phosphatase-like, N-terminal"/>
    <property type="match status" value="1"/>
</dbReference>
<evidence type="ECO:0000313" key="4">
    <source>
        <dbReference type="Proteomes" id="UP000545037"/>
    </source>
</evidence>
<feature type="domain" description="Phospholipase D N-terminal" evidence="2">
    <location>
        <begin position="41"/>
        <end position="138"/>
    </location>
</feature>
<dbReference type="EMBL" id="JACHOR010000004">
    <property type="protein sequence ID" value="MBB5746919.1"/>
    <property type="molecule type" value="Genomic_DNA"/>
</dbReference>
<dbReference type="EC" id="3.1.3.1" evidence="3"/>
<keyword evidence="4" id="KW-1185">Reference proteome</keyword>
<dbReference type="PANTHER" id="PTHR43606:SF2">
    <property type="entry name" value="ALKALINE PHOSPHATASE FAMILY PROTEIN (AFU_ORTHOLOGUE AFUA_5G03860)"/>
    <property type="match status" value="1"/>
</dbReference>
<protein>
    <submittedName>
        <fullName evidence="3">Alkaline phosphatase D</fullName>
        <ecNumber evidence="3">3.1.3.1</ecNumber>
    </submittedName>
</protein>
<comment type="caution">
    <text evidence="3">The sequence shown here is derived from an EMBL/GenBank/DDBJ whole genome shotgun (WGS) entry which is preliminary data.</text>
</comment>
<sequence>MAGIDLSRRGLLLTVAAGGATLVAGRQAMAQMVFEDNPFQLGVAAGDPLPDGFVIWTRLAPRPLEPDHGMPSQPVAVSWEVATEQGFGDSVVQKGDTVARPELGHAVHVEVGGLEPGRPYFYRFTAGRERSGTGRAKTTPVVGSALAAVKFGVLGCQAYESGHYTAHRKIAGEDLDFIYCYGDYIYEGRGNRVYGGLEPRENLRTHIGGEVYTVTDYRQRYAQYKMDTDLQASHASAAWFTVWDDHEIDNNWVSDLDQDGTDPQIFALRQAAAMQAYYEHMPLRKSSFPRGSAMQLYRRAQYGNLLDLNLLDTRQFRTDQPCQDRFNSGCDGINDRTAQVLGEAQEAWLLNNLDRSEATWKVLAQQIMVMDLDRNPGEDYGVNTDSWAGYRVPRERLLRHIRDRRIANTVVLTGDEHQNYAGELYLDGRNPEGAPIATEFVSTSISSGGDGQDQRPDQAQFLSANPQLKFRNSQRGYVICDVTPERWQTEFKVLDQIQDRNGVLTTRETLAVEAGDARLTAA</sequence>
<dbReference type="InterPro" id="IPR029052">
    <property type="entry name" value="Metallo-depent_PP-like"/>
</dbReference>
<feature type="domain" description="PhoD-like phosphatase metallophosphatase" evidence="1">
    <location>
        <begin position="151"/>
        <end position="491"/>
    </location>
</feature>
<name>A0A7W9CJQ2_9CAUL</name>
<dbReference type="Pfam" id="PF09423">
    <property type="entry name" value="PhoD"/>
    <property type="match status" value="1"/>
</dbReference>
<dbReference type="InterPro" id="IPR038607">
    <property type="entry name" value="PhoD-like_sf"/>
</dbReference>
<dbReference type="RefSeq" id="WP_183213880.1">
    <property type="nucleotide sequence ID" value="NZ_JACHOR010000004.1"/>
</dbReference>
<keyword evidence="3" id="KW-0378">Hydrolase</keyword>
<dbReference type="PANTHER" id="PTHR43606">
    <property type="entry name" value="PHOSPHATASE, PUTATIVE (AFU_ORTHOLOGUE AFUA_6G08710)-RELATED"/>
    <property type="match status" value="1"/>
</dbReference>
<proteinExistence type="predicted"/>
<dbReference type="AlphaFoldDB" id="A0A7W9CJQ2"/>
<dbReference type="GO" id="GO:0004035">
    <property type="term" value="F:alkaline phosphatase activity"/>
    <property type="evidence" value="ECO:0007669"/>
    <property type="project" value="UniProtKB-EC"/>
</dbReference>
<dbReference type="CDD" id="cd07389">
    <property type="entry name" value="MPP_PhoD"/>
    <property type="match status" value="1"/>
</dbReference>
<dbReference type="InterPro" id="IPR006311">
    <property type="entry name" value="TAT_signal"/>
</dbReference>
<dbReference type="Pfam" id="PF16655">
    <property type="entry name" value="PhoD_N"/>
    <property type="match status" value="1"/>
</dbReference>
<dbReference type="InterPro" id="IPR052900">
    <property type="entry name" value="Phospholipid_Metab_Enz"/>
</dbReference>
<dbReference type="Gene3D" id="3.60.21.70">
    <property type="entry name" value="PhoD-like phosphatase"/>
    <property type="match status" value="1"/>
</dbReference>
<reference evidence="3 4" key="1">
    <citation type="submission" date="2020-08" db="EMBL/GenBank/DDBJ databases">
        <title>Genomic Encyclopedia of Type Strains, Phase IV (KMG-IV): sequencing the most valuable type-strain genomes for metagenomic binning, comparative biology and taxonomic classification.</title>
        <authorList>
            <person name="Goeker M."/>
        </authorList>
    </citation>
    <scope>NUCLEOTIDE SEQUENCE [LARGE SCALE GENOMIC DNA]</scope>
    <source>
        <strain evidence="3 4">DSM 4737</strain>
    </source>
</reference>
<organism evidence="3 4">
    <name type="scientific">Brevundimonas variabilis</name>
    <dbReference type="NCBI Taxonomy" id="74312"/>
    <lineage>
        <taxon>Bacteria</taxon>
        <taxon>Pseudomonadati</taxon>
        <taxon>Pseudomonadota</taxon>
        <taxon>Alphaproteobacteria</taxon>
        <taxon>Caulobacterales</taxon>
        <taxon>Caulobacteraceae</taxon>
        <taxon>Brevundimonas</taxon>
    </lineage>
</organism>
<gene>
    <name evidence="3" type="ORF">GGR13_002526</name>
</gene>
<evidence type="ECO:0000259" key="1">
    <source>
        <dbReference type="Pfam" id="PF09423"/>
    </source>
</evidence>
<evidence type="ECO:0000259" key="2">
    <source>
        <dbReference type="Pfam" id="PF16655"/>
    </source>
</evidence>
<dbReference type="PROSITE" id="PS51318">
    <property type="entry name" value="TAT"/>
    <property type="match status" value="1"/>
</dbReference>
<dbReference type="InterPro" id="IPR032093">
    <property type="entry name" value="PhoD_N"/>
</dbReference>
<dbReference type="SUPFAM" id="SSF56300">
    <property type="entry name" value="Metallo-dependent phosphatases"/>
    <property type="match status" value="1"/>
</dbReference>
<dbReference type="Proteomes" id="UP000545037">
    <property type="component" value="Unassembled WGS sequence"/>
</dbReference>
<dbReference type="InterPro" id="IPR018946">
    <property type="entry name" value="PhoD-like_MPP"/>
</dbReference>